<feature type="domain" description="N-acetyltransferase" evidence="1">
    <location>
        <begin position="9"/>
        <end position="85"/>
    </location>
</feature>
<dbReference type="InterPro" id="IPR051531">
    <property type="entry name" value="N-acetyltransferase"/>
</dbReference>
<proteinExistence type="predicted"/>
<organism evidence="2">
    <name type="scientific">uncultured Caudovirales phage</name>
    <dbReference type="NCBI Taxonomy" id="2100421"/>
    <lineage>
        <taxon>Viruses</taxon>
        <taxon>Duplodnaviria</taxon>
        <taxon>Heunggongvirae</taxon>
        <taxon>Uroviricota</taxon>
        <taxon>Caudoviricetes</taxon>
        <taxon>Peduoviridae</taxon>
        <taxon>Maltschvirus</taxon>
        <taxon>Maltschvirus maltsch</taxon>
    </lineage>
</organism>
<protein>
    <submittedName>
        <fullName evidence="2">GNAT domain containing protein</fullName>
    </submittedName>
</protein>
<dbReference type="InterPro" id="IPR000182">
    <property type="entry name" value="GNAT_dom"/>
</dbReference>
<dbReference type="Gene3D" id="3.40.630.30">
    <property type="match status" value="1"/>
</dbReference>
<dbReference type="SUPFAM" id="SSF55729">
    <property type="entry name" value="Acyl-CoA N-acyltransferases (Nat)"/>
    <property type="match status" value="1"/>
</dbReference>
<dbReference type="Pfam" id="PF13302">
    <property type="entry name" value="Acetyltransf_3"/>
    <property type="match status" value="1"/>
</dbReference>
<dbReference type="EMBL" id="LR796304">
    <property type="protein sequence ID" value="CAB4135821.1"/>
    <property type="molecule type" value="Genomic_DNA"/>
</dbReference>
<dbReference type="GO" id="GO:0016747">
    <property type="term" value="F:acyltransferase activity, transferring groups other than amino-acyl groups"/>
    <property type="evidence" value="ECO:0007669"/>
    <property type="project" value="InterPro"/>
</dbReference>
<dbReference type="InterPro" id="IPR016181">
    <property type="entry name" value="Acyl_CoA_acyltransferase"/>
</dbReference>
<reference evidence="2" key="1">
    <citation type="submission" date="2020-04" db="EMBL/GenBank/DDBJ databases">
        <authorList>
            <person name="Chiriac C."/>
            <person name="Salcher M."/>
            <person name="Ghai R."/>
            <person name="Kavagutti S V."/>
        </authorList>
    </citation>
    <scope>NUCLEOTIDE SEQUENCE</scope>
</reference>
<accession>A0A6J5LNM7</accession>
<evidence type="ECO:0000259" key="1">
    <source>
        <dbReference type="Pfam" id="PF13302"/>
    </source>
</evidence>
<sequence>MQIKNYHSIIRDKKEVGKIQILNYCSSGLPQLEYDLDKEYWNKGIMTQELQKYIEKIKDYYKCLIAIVKENNSASIRVLEKIGFNDFPAFKKTGYKIKIKIL</sequence>
<name>A0A6J5LNM7_9CAUD</name>
<dbReference type="PANTHER" id="PTHR43792">
    <property type="entry name" value="GNAT FAMILY, PUTATIVE (AFU_ORTHOLOGUE AFUA_3G00765)-RELATED-RELATED"/>
    <property type="match status" value="1"/>
</dbReference>
<dbReference type="PANTHER" id="PTHR43792:SF1">
    <property type="entry name" value="N-ACETYLTRANSFERASE DOMAIN-CONTAINING PROTEIN"/>
    <property type="match status" value="1"/>
</dbReference>
<evidence type="ECO:0000313" key="2">
    <source>
        <dbReference type="EMBL" id="CAB4135821.1"/>
    </source>
</evidence>
<gene>
    <name evidence="2" type="ORF">UFOVP286_73</name>
</gene>